<dbReference type="Proteomes" id="UP000683000">
    <property type="component" value="Unassembled WGS sequence"/>
</dbReference>
<proteinExistence type="inferred from homology"/>
<evidence type="ECO:0000256" key="10">
    <source>
        <dbReference type="RuleBase" id="RU366035"/>
    </source>
</evidence>
<dbReference type="GO" id="GO:0043332">
    <property type="term" value="C:mating projection tip"/>
    <property type="evidence" value="ECO:0007669"/>
    <property type="project" value="UniProtKB-UniRule"/>
</dbReference>
<evidence type="ECO:0000256" key="3">
    <source>
        <dbReference type="ARBA" id="ARBA00010780"/>
    </source>
</evidence>
<evidence type="ECO:0000256" key="4">
    <source>
        <dbReference type="ARBA" id="ARBA00022475"/>
    </source>
</evidence>
<keyword evidence="4 10" id="KW-1003">Cell membrane</keyword>
<dbReference type="AlphaFoldDB" id="A0A8I2YSA8"/>
<keyword evidence="9" id="KW-0325">Glycoprotein</keyword>
<name>A0A8I2YSA8_9AGAM</name>
<dbReference type="EMBL" id="JAGFBS010000010">
    <property type="protein sequence ID" value="KAG6377250.1"/>
    <property type="molecule type" value="Genomic_DNA"/>
</dbReference>
<keyword evidence="5 10" id="KW-0812">Transmembrane</keyword>
<dbReference type="InterPro" id="IPR026777">
    <property type="entry name" value="PRM1"/>
</dbReference>
<comment type="subcellular location">
    <subcellularLocation>
        <location evidence="2 10">Cell membrane</location>
        <topology evidence="2 10">Multi-pass membrane protein</topology>
    </subcellularLocation>
</comment>
<comment type="function">
    <text evidence="1 10">Involved in cell fusion during mating by stabilizing the plasma membrane fusion event.</text>
</comment>
<dbReference type="PANTHER" id="PTHR31030:SF1">
    <property type="entry name" value="PLASMA MEMBRANE FUSION PROTEIN PRM1"/>
    <property type="match status" value="1"/>
</dbReference>
<evidence type="ECO:0000256" key="1">
    <source>
        <dbReference type="ARBA" id="ARBA00002512"/>
    </source>
</evidence>
<sequence length="204" mass="21742">MKLRGTSETSTKASMTFSLFFLTLQTDRNGFIKAPIFSTRLRRSLALANLFHVAQAVPLTSSHPLSYMAGLSYHLFGEAQASVANAKDDLLAACHAAEHAATLAASMPQYLAIATNQQFADAINGTMNGAREALILALTCMEAIINFLIGIYCSTFLCFLELVVVGGLGLLISAVQEITSFLQSTLNNITSGIKSDITSVNSAI</sequence>
<dbReference type="PANTHER" id="PTHR31030">
    <property type="entry name" value="PLASMA MEMBRANE FUSION PROTEIN PRM1"/>
    <property type="match status" value="1"/>
</dbReference>
<keyword evidence="6 10" id="KW-0184">Conjugation</keyword>
<comment type="similarity">
    <text evidence="3 10">Belongs to the PRM1 family.</text>
</comment>
<comment type="caution">
    <text evidence="11">The sequence shown here is derived from an EMBL/GenBank/DDBJ whole genome shotgun (WGS) entry which is preliminary data.</text>
</comment>
<organism evidence="11 12">
    <name type="scientific">Boletus reticuloceps</name>
    <dbReference type="NCBI Taxonomy" id="495285"/>
    <lineage>
        <taxon>Eukaryota</taxon>
        <taxon>Fungi</taxon>
        <taxon>Dikarya</taxon>
        <taxon>Basidiomycota</taxon>
        <taxon>Agaricomycotina</taxon>
        <taxon>Agaricomycetes</taxon>
        <taxon>Agaricomycetidae</taxon>
        <taxon>Boletales</taxon>
        <taxon>Boletineae</taxon>
        <taxon>Boletaceae</taxon>
        <taxon>Boletoideae</taxon>
        <taxon>Boletus</taxon>
    </lineage>
</organism>
<evidence type="ECO:0000256" key="5">
    <source>
        <dbReference type="ARBA" id="ARBA00022692"/>
    </source>
</evidence>
<comment type="caution">
    <text evidence="10">Lacks conserved residue(s) required for the propagation of feature annotation.</text>
</comment>
<gene>
    <name evidence="11" type="ORF">JVT61DRAFT_1310</name>
</gene>
<keyword evidence="12" id="KW-1185">Reference proteome</keyword>
<reference evidence="11" key="1">
    <citation type="submission" date="2021-03" db="EMBL/GenBank/DDBJ databases">
        <title>Evolutionary innovations through gain and loss of genes in the ectomycorrhizal Boletales.</title>
        <authorList>
            <person name="Wu G."/>
            <person name="Miyauchi S."/>
            <person name="Morin E."/>
            <person name="Yang Z.-L."/>
            <person name="Xu J."/>
            <person name="Martin F.M."/>
        </authorList>
    </citation>
    <scope>NUCLEOTIDE SEQUENCE</scope>
    <source>
        <strain evidence="11">BR01</strain>
    </source>
</reference>
<dbReference type="GO" id="GO:0032220">
    <property type="term" value="P:plasma membrane fusion involved in cytogamy"/>
    <property type="evidence" value="ECO:0007669"/>
    <property type="project" value="TreeGrafter"/>
</dbReference>
<evidence type="ECO:0000313" key="12">
    <source>
        <dbReference type="Proteomes" id="UP000683000"/>
    </source>
</evidence>
<evidence type="ECO:0000256" key="2">
    <source>
        <dbReference type="ARBA" id="ARBA00004651"/>
    </source>
</evidence>
<feature type="transmembrane region" description="Helical" evidence="10">
    <location>
        <begin position="147"/>
        <end position="172"/>
    </location>
</feature>
<evidence type="ECO:0000256" key="7">
    <source>
        <dbReference type="ARBA" id="ARBA00022989"/>
    </source>
</evidence>
<evidence type="ECO:0000256" key="8">
    <source>
        <dbReference type="ARBA" id="ARBA00023136"/>
    </source>
</evidence>
<evidence type="ECO:0000256" key="6">
    <source>
        <dbReference type="ARBA" id="ARBA00022971"/>
    </source>
</evidence>
<dbReference type="OrthoDB" id="10248838at2759"/>
<accession>A0A8I2YSA8</accession>
<dbReference type="GO" id="GO:0005886">
    <property type="term" value="C:plasma membrane"/>
    <property type="evidence" value="ECO:0007669"/>
    <property type="project" value="UniProtKB-SubCell"/>
</dbReference>
<keyword evidence="8 10" id="KW-0472">Membrane</keyword>
<evidence type="ECO:0000313" key="11">
    <source>
        <dbReference type="EMBL" id="KAG6377250.1"/>
    </source>
</evidence>
<evidence type="ECO:0000256" key="9">
    <source>
        <dbReference type="ARBA" id="ARBA00023180"/>
    </source>
</evidence>
<keyword evidence="7 10" id="KW-1133">Transmembrane helix</keyword>
<protein>
    <recommendedName>
        <fullName evidence="10">Plasma membrane fusion protein PRM1</fullName>
    </recommendedName>
</protein>